<proteinExistence type="predicted"/>
<dbReference type="EMBL" id="CP126213">
    <property type="protein sequence ID" value="WIA15239.1"/>
    <property type="molecule type" value="Genomic_DNA"/>
</dbReference>
<feature type="region of interest" description="Disordered" evidence="1">
    <location>
        <begin position="198"/>
        <end position="219"/>
    </location>
</feature>
<dbReference type="PROSITE" id="PS51286">
    <property type="entry name" value="RAP"/>
    <property type="match status" value="1"/>
</dbReference>
<sequence length="603" mass="66309">MGCDAKGMWQGSVALQNLSCAIASHLISPQQQQQSQQQQQQQQSQQEQQQQQEESDAASPQQDQKQFRKKRQQQQQQQQQRGSEPDVSLLQLPPPAVLRVLSDLAALSQGSDKQSKQGRAYADVAQYLLDAQVPTQQQQQQQYEPLLFSWHVPELLRLYDQGGPVFDPESSRVNAKLSAAAAHNVQQLAAWINSSSSSSSSGGGFGSSSSSSSSSGVIGRKGKGRLNLYELRLSLTGQTLSSEADSEDSDEPPDSSRSRLQQLLLSGGAEQLQAQLAAVADFTWRQTHYSQYHPSLLDSVGQLLVVLQDTSCGSSSSSSSNRLQQQQQQLLYPEKLAKLVHSLAMFNHCSADAALAVQRLTAAALPSMHCSAITIARLAWGLSVLNQRDASLWRSIQQAIQYILEKEWRARLQRVSGGKARAAAETRSDIWGKGSMFQLYQAGLFFEHCVGGMGPLVQPAWSCVVTRGWEAATKLVSVSGIQRSVAHAISSLQARPLSQVRRYEIESRTKISSVDILVAVGEARVVVEVDGPFHYASNSTRKRLGNSDLRDLLLRQQGFRVLPLPYYEWQKLPSDKATGNLTKEGLAKFEAWLLAAAEGKQLW</sequence>
<dbReference type="Pfam" id="PF08373">
    <property type="entry name" value="RAP"/>
    <property type="match status" value="1"/>
</dbReference>
<name>A0ABY8U1I1_TETOB</name>
<dbReference type="Proteomes" id="UP001244341">
    <property type="component" value="Chromosome 6b"/>
</dbReference>
<evidence type="ECO:0000256" key="1">
    <source>
        <dbReference type="SAM" id="MobiDB-lite"/>
    </source>
</evidence>
<protein>
    <recommendedName>
        <fullName evidence="2">RAP domain-containing protein</fullName>
    </recommendedName>
</protein>
<evidence type="ECO:0000259" key="2">
    <source>
        <dbReference type="PROSITE" id="PS51286"/>
    </source>
</evidence>
<accession>A0ABY8U1I1</accession>
<evidence type="ECO:0000313" key="3">
    <source>
        <dbReference type="EMBL" id="WIA15239.1"/>
    </source>
</evidence>
<feature type="domain" description="RAP" evidence="2">
    <location>
        <begin position="525"/>
        <end position="584"/>
    </location>
</feature>
<feature type="compositionally biased region" description="Low complexity" evidence="1">
    <location>
        <begin position="207"/>
        <end position="216"/>
    </location>
</feature>
<keyword evidence="4" id="KW-1185">Reference proteome</keyword>
<feature type="compositionally biased region" description="Acidic residues" evidence="1">
    <location>
        <begin position="244"/>
        <end position="253"/>
    </location>
</feature>
<feature type="region of interest" description="Disordered" evidence="1">
    <location>
        <begin position="239"/>
        <end position="258"/>
    </location>
</feature>
<evidence type="ECO:0000313" key="4">
    <source>
        <dbReference type="Proteomes" id="UP001244341"/>
    </source>
</evidence>
<dbReference type="InterPro" id="IPR013584">
    <property type="entry name" value="RAP"/>
</dbReference>
<reference evidence="3 4" key="1">
    <citation type="submission" date="2023-05" db="EMBL/GenBank/DDBJ databases">
        <title>A 100% complete, gapless, phased diploid assembly of the Scenedesmus obliquus UTEX 3031 genome.</title>
        <authorList>
            <person name="Biondi T.C."/>
            <person name="Hanschen E.R."/>
            <person name="Kwon T."/>
            <person name="Eng W."/>
            <person name="Kruse C.P.S."/>
            <person name="Koehler S.I."/>
            <person name="Kunde Y."/>
            <person name="Gleasner C.D."/>
            <person name="You Mak K.T."/>
            <person name="Polle J."/>
            <person name="Hovde B.T."/>
            <person name="Starkenburg S.R."/>
        </authorList>
    </citation>
    <scope>NUCLEOTIDE SEQUENCE [LARGE SCALE GENOMIC DNA]</scope>
    <source>
        <strain evidence="3 4">DOE0152z</strain>
    </source>
</reference>
<organism evidence="3 4">
    <name type="scientific">Tetradesmus obliquus</name>
    <name type="common">Green alga</name>
    <name type="synonym">Acutodesmus obliquus</name>
    <dbReference type="NCBI Taxonomy" id="3088"/>
    <lineage>
        <taxon>Eukaryota</taxon>
        <taxon>Viridiplantae</taxon>
        <taxon>Chlorophyta</taxon>
        <taxon>core chlorophytes</taxon>
        <taxon>Chlorophyceae</taxon>
        <taxon>CS clade</taxon>
        <taxon>Sphaeropleales</taxon>
        <taxon>Scenedesmaceae</taxon>
        <taxon>Tetradesmus</taxon>
    </lineage>
</organism>
<feature type="region of interest" description="Disordered" evidence="1">
    <location>
        <begin position="27"/>
        <end position="89"/>
    </location>
</feature>
<gene>
    <name evidence="3" type="ORF">OEZ85_001914</name>
</gene>
<dbReference type="SMART" id="SM00952">
    <property type="entry name" value="RAP"/>
    <property type="match status" value="1"/>
</dbReference>
<feature type="compositionally biased region" description="Low complexity" evidence="1">
    <location>
        <begin position="30"/>
        <end position="52"/>
    </location>
</feature>